<dbReference type="SUPFAM" id="SSF102588">
    <property type="entry name" value="LmbE-like"/>
    <property type="match status" value="1"/>
</dbReference>
<evidence type="ECO:0000313" key="2">
    <source>
        <dbReference type="EMBL" id="MBO4210481.1"/>
    </source>
</evidence>
<gene>
    <name evidence="2" type="ORF">GSF22_31485</name>
</gene>
<comment type="caution">
    <text evidence="2">The sequence shown here is derived from an EMBL/GenBank/DDBJ whole genome shotgun (WGS) entry which is preliminary data.</text>
</comment>
<evidence type="ECO:0008006" key="4">
    <source>
        <dbReference type="Google" id="ProtNLM"/>
    </source>
</evidence>
<evidence type="ECO:0000313" key="3">
    <source>
        <dbReference type="Proteomes" id="UP000823521"/>
    </source>
</evidence>
<dbReference type="InterPro" id="IPR024078">
    <property type="entry name" value="LmbE-like_dom_sf"/>
</dbReference>
<dbReference type="Gene3D" id="3.40.50.10320">
    <property type="entry name" value="LmbE-like"/>
    <property type="match status" value="1"/>
</dbReference>
<dbReference type="Pfam" id="PF02585">
    <property type="entry name" value="PIG-L"/>
    <property type="match status" value="1"/>
</dbReference>
<accession>A0ABS3W106</accession>
<dbReference type="EMBL" id="WVUH01000494">
    <property type="protein sequence ID" value="MBO4210481.1"/>
    <property type="molecule type" value="Genomic_DNA"/>
</dbReference>
<name>A0ABS3W106_MICEH</name>
<dbReference type="PANTHER" id="PTHR12993">
    <property type="entry name" value="N-ACETYLGLUCOSAMINYL-PHOSPHATIDYLINOSITOL DE-N-ACETYLASE-RELATED"/>
    <property type="match status" value="1"/>
</dbReference>
<keyword evidence="1" id="KW-0862">Zinc</keyword>
<sequence length="252" mass="27512">MARPVVFCVPHPDDEVLGAGVSIAEHVFAGRDVHLLLMTRGAGSGAIRKLNGEDWSPWWGVDHDPATEGYQPFTPETMGDARHGELIAAVGCLGVTQDRIHEATELIGEPVTDGTLTSDQARRAILALVARFDPTAGNPGLWGPSWLVDNNPDHIAVGQAIKALGAADPVRFADRRYWVLPPYWQDARLGQIAGEFWDLPTDVFIERRVRNACRAYAAWAPPHAFAFGYHSVSDMFALMDGSTSPPKCLIHK</sequence>
<keyword evidence="3" id="KW-1185">Reference proteome</keyword>
<protein>
    <recommendedName>
        <fullName evidence="4">N-acetylglucosaminyl deacetylase, LmbE family</fullName>
    </recommendedName>
</protein>
<organism evidence="2 3">
    <name type="scientific">Micromonospora echinofusca</name>
    <dbReference type="NCBI Taxonomy" id="47858"/>
    <lineage>
        <taxon>Bacteria</taxon>
        <taxon>Bacillati</taxon>
        <taxon>Actinomycetota</taxon>
        <taxon>Actinomycetes</taxon>
        <taxon>Micromonosporales</taxon>
        <taxon>Micromonosporaceae</taxon>
        <taxon>Micromonospora</taxon>
    </lineage>
</organism>
<reference evidence="2 3" key="1">
    <citation type="submission" date="2019-12" db="EMBL/GenBank/DDBJ databases">
        <title>Whole genome sequencing of endophytic Actinobacterium Micromonospora sp. MPMI6T.</title>
        <authorList>
            <person name="Evv R."/>
            <person name="Podile A.R."/>
        </authorList>
    </citation>
    <scope>NUCLEOTIDE SEQUENCE [LARGE SCALE GENOMIC DNA]</scope>
    <source>
        <strain evidence="2 3">MPMI6</strain>
    </source>
</reference>
<dbReference type="InterPro" id="IPR003737">
    <property type="entry name" value="GlcNAc_PI_deacetylase-related"/>
</dbReference>
<evidence type="ECO:0000256" key="1">
    <source>
        <dbReference type="ARBA" id="ARBA00022833"/>
    </source>
</evidence>
<dbReference type="RefSeq" id="WP_208817568.1">
    <property type="nucleotide sequence ID" value="NZ_WVUH01000494.1"/>
</dbReference>
<dbReference type="PANTHER" id="PTHR12993:SF11">
    <property type="entry name" value="N-ACETYLGLUCOSAMINYL-PHOSPHATIDYLINOSITOL DE-N-ACETYLASE"/>
    <property type="match status" value="1"/>
</dbReference>
<proteinExistence type="predicted"/>
<dbReference type="Proteomes" id="UP000823521">
    <property type="component" value="Unassembled WGS sequence"/>
</dbReference>